<evidence type="ECO:0000313" key="2">
    <source>
        <dbReference type="Proteomes" id="UP000664167"/>
    </source>
</evidence>
<keyword evidence="2" id="KW-1185">Reference proteome</keyword>
<organism evidence="1 2">
    <name type="scientific">Streptomyces beijiangensis</name>
    <dbReference type="NCBI Taxonomy" id="163361"/>
    <lineage>
        <taxon>Bacteria</taxon>
        <taxon>Bacillati</taxon>
        <taxon>Actinomycetota</taxon>
        <taxon>Actinomycetes</taxon>
        <taxon>Kitasatosporales</taxon>
        <taxon>Streptomycetaceae</taxon>
        <taxon>Streptomyces</taxon>
    </lineage>
</organism>
<reference evidence="1" key="1">
    <citation type="submission" date="2021-03" db="EMBL/GenBank/DDBJ databases">
        <title>Streptomyces poriferae sp. nov., a novel marine sponge-derived Actinobacteria species with anti-MRSA activity.</title>
        <authorList>
            <person name="Sandoval-Powers M."/>
            <person name="Kralova S."/>
            <person name="Nguyen G.-S."/>
            <person name="Fawwal D."/>
            <person name="Degnes K."/>
            <person name="Klinkenberg G."/>
            <person name="Sletta H."/>
            <person name="Wentzel A."/>
            <person name="Liles M.R."/>
        </authorList>
    </citation>
    <scope>NUCLEOTIDE SEQUENCE</scope>
    <source>
        <strain evidence="1">DSM 41794</strain>
    </source>
</reference>
<gene>
    <name evidence="1" type="ORF">J0695_27910</name>
</gene>
<dbReference type="EMBL" id="JAFLRJ010000300">
    <property type="protein sequence ID" value="MBO0515585.1"/>
    <property type="molecule type" value="Genomic_DNA"/>
</dbReference>
<sequence length="277" mass="29119">MVLAAAVLPAQAADEPGKSVTVGCGKNRTQALHRALVKSAPIGKPVTVYLTKGCRYTYPDKRKQFSVPDGRTIIGHGAVLEGRTDLYPVLTSLTSGSRITLEDVTLTGPSLCVLVPAYSHFTLKNVNLHCSQSMTAMRVKDDGAADLLGDTELRGGGAPTAHGGGGGLIIERGGTVHLRDRAKITNFALSTRMVDVPAGGGETITNQKTGELVTTPYTPARGYQTDGIGAGVLNRGTLTVEDQATITGNKIVRTTQQPKYPLAPDDHHAYKGGGIYN</sequence>
<comment type="caution">
    <text evidence="1">The sequence shown here is derived from an EMBL/GenBank/DDBJ whole genome shotgun (WGS) entry which is preliminary data.</text>
</comment>
<dbReference type="AlphaFoldDB" id="A0A939JKR8"/>
<evidence type="ECO:0000313" key="1">
    <source>
        <dbReference type="EMBL" id="MBO0515585.1"/>
    </source>
</evidence>
<protein>
    <submittedName>
        <fullName evidence="1">Uncharacterized protein</fullName>
    </submittedName>
</protein>
<proteinExistence type="predicted"/>
<name>A0A939JKR8_9ACTN</name>
<dbReference type="InterPro" id="IPR011050">
    <property type="entry name" value="Pectin_lyase_fold/virulence"/>
</dbReference>
<dbReference type="SUPFAM" id="SSF51126">
    <property type="entry name" value="Pectin lyase-like"/>
    <property type="match status" value="1"/>
</dbReference>
<accession>A0A939JKR8</accession>
<dbReference type="Proteomes" id="UP000664167">
    <property type="component" value="Unassembled WGS sequence"/>
</dbReference>
<dbReference type="RefSeq" id="WP_206966522.1">
    <property type="nucleotide sequence ID" value="NZ_BAAAJJ010000012.1"/>
</dbReference>